<reference evidence="3" key="1">
    <citation type="journal article" date="2014" name="Sci. Data">
        <title>Genomes of diverse isolates of the marine cyanobacterium Prochlorococcus.</title>
        <authorList>
            <person name="Biller S."/>
            <person name="Berube P."/>
            <person name="Thompson J."/>
            <person name="Kelly L."/>
            <person name="Roggensack S."/>
            <person name="Awad L."/>
            <person name="Roache-Johnson K."/>
            <person name="Ding H."/>
            <person name="Giovannoni S.J."/>
            <person name="Moore L.R."/>
            <person name="Chisholm S.W."/>
        </authorList>
    </citation>
    <scope>NUCLEOTIDE SEQUENCE [LARGE SCALE GENOMIC DNA]</scope>
    <source>
        <strain evidence="3">PAC1</strain>
    </source>
</reference>
<evidence type="ECO:0000259" key="1">
    <source>
        <dbReference type="SMART" id="SM00507"/>
    </source>
</evidence>
<dbReference type="EMBL" id="JNAX01000015">
    <property type="protein sequence ID" value="KGG19285.1"/>
    <property type="molecule type" value="Genomic_DNA"/>
</dbReference>
<name>A0A0A2C301_PROMR</name>
<dbReference type="RefSeq" id="WP_052038680.1">
    <property type="nucleotide sequence ID" value="NZ_CP138967.1"/>
</dbReference>
<proteinExistence type="predicted"/>
<accession>A0A0A2C301</accession>
<comment type="caution">
    <text evidence="2">The sequence shown here is derived from an EMBL/GenBank/DDBJ whole genome shotgun (WGS) entry which is preliminary data.</text>
</comment>
<dbReference type="Gene3D" id="1.10.30.50">
    <property type="match status" value="1"/>
</dbReference>
<dbReference type="SMART" id="SM00507">
    <property type="entry name" value="HNHc"/>
    <property type="match status" value="1"/>
</dbReference>
<evidence type="ECO:0000313" key="2">
    <source>
        <dbReference type="EMBL" id="KGG19285.1"/>
    </source>
</evidence>
<sequence length="218" mass="25675">MTRRAKRARPKALDAKDKTLLKRWRSIEFDPENFVLRRYYLPCYEIDLEKLNSWPEIFQWLEQIGRKNPMKGERELLKDFMHAIRDIFGYSGIIQGRETEWTGREVCQAYANALHKQKYAKVSPKLRYQILERDNFTCKCGAKSPQVRLEVDHIIPRSKGGSNAPSNLRTLCAECNSGKSDSMPKEHQEKVDLVKKLIEEGKEVPDEFWEIEFSLFYN</sequence>
<dbReference type="InterPro" id="IPR052892">
    <property type="entry name" value="NA-targeting_endonuclease"/>
</dbReference>
<dbReference type="PANTHER" id="PTHR33877">
    <property type="entry name" value="SLL1193 PROTEIN"/>
    <property type="match status" value="1"/>
</dbReference>
<feature type="domain" description="HNH nuclease" evidence="1">
    <location>
        <begin position="125"/>
        <end position="177"/>
    </location>
</feature>
<dbReference type="InterPro" id="IPR003615">
    <property type="entry name" value="HNH_nuc"/>
</dbReference>
<dbReference type="CDD" id="cd00085">
    <property type="entry name" value="HNHc"/>
    <property type="match status" value="1"/>
</dbReference>
<protein>
    <recommendedName>
        <fullName evidence="1">HNH nuclease domain-containing protein</fullName>
    </recommendedName>
</protein>
<dbReference type="AlphaFoldDB" id="A0A0A2C301"/>
<gene>
    <name evidence="2" type="ORF">EV03_1665</name>
</gene>
<dbReference type="PANTHER" id="PTHR33877:SF2">
    <property type="entry name" value="OS07G0170200 PROTEIN"/>
    <property type="match status" value="1"/>
</dbReference>
<dbReference type="Pfam" id="PF14279">
    <property type="entry name" value="HNH_5"/>
    <property type="match status" value="1"/>
</dbReference>
<dbReference type="Proteomes" id="UP000030392">
    <property type="component" value="Unassembled WGS sequence"/>
</dbReference>
<organism evidence="2 3">
    <name type="scientific">Prochlorococcus marinus str. PAC1</name>
    <dbReference type="NCBI Taxonomy" id="59924"/>
    <lineage>
        <taxon>Bacteria</taxon>
        <taxon>Bacillati</taxon>
        <taxon>Cyanobacteriota</taxon>
        <taxon>Cyanophyceae</taxon>
        <taxon>Synechococcales</taxon>
        <taxon>Prochlorococcaceae</taxon>
        <taxon>Prochlorococcus</taxon>
    </lineage>
</organism>
<evidence type="ECO:0000313" key="3">
    <source>
        <dbReference type="Proteomes" id="UP000030392"/>
    </source>
</evidence>
<dbReference type="InterPro" id="IPR029471">
    <property type="entry name" value="HNH_5"/>
</dbReference>